<name>A0ABD4KS31_VIBAN</name>
<accession>A0ABD4KS31</accession>
<gene>
    <name evidence="1" type="ORF">EAY07_19795</name>
</gene>
<organism evidence="1 2">
    <name type="scientific">Vibrio anguillarum</name>
    <name type="common">Listonella anguillarum</name>
    <dbReference type="NCBI Taxonomy" id="55601"/>
    <lineage>
        <taxon>Bacteria</taxon>
        <taxon>Pseudomonadati</taxon>
        <taxon>Pseudomonadota</taxon>
        <taxon>Gammaproteobacteria</taxon>
        <taxon>Vibrionales</taxon>
        <taxon>Vibrionaceae</taxon>
        <taxon>Vibrio</taxon>
    </lineage>
</organism>
<evidence type="ECO:0000313" key="2">
    <source>
        <dbReference type="Proteomes" id="UP000722957"/>
    </source>
</evidence>
<reference evidence="1 2" key="1">
    <citation type="journal article" date="2021" name="PeerJ">
        <title>Analysis of 44 Vibrio anguillarum genomes reveals high genetic diversity.</title>
        <authorList>
            <person name="Hansen M.J."/>
            <person name="Dalsgaard I."/>
        </authorList>
    </citation>
    <scope>NUCLEOTIDE SEQUENCE [LARGE SCALE GENOMIC DNA]</scope>
    <source>
        <strain evidence="1 2">17-16730-2A</strain>
    </source>
</reference>
<dbReference type="Proteomes" id="UP000722957">
    <property type="component" value="Unassembled WGS sequence"/>
</dbReference>
<comment type="caution">
    <text evidence="1">The sequence shown here is derived from an EMBL/GenBank/DDBJ whole genome shotgun (WGS) entry which is preliminary data.</text>
</comment>
<dbReference type="AlphaFoldDB" id="A0ABD4KS31"/>
<protein>
    <submittedName>
        <fullName evidence="1">Uncharacterized protein</fullName>
    </submittedName>
</protein>
<evidence type="ECO:0000313" key="1">
    <source>
        <dbReference type="EMBL" id="MBF4274215.1"/>
    </source>
</evidence>
<sequence>MGLRLGGKTVPSFISCFSISIEVRIQEIELRMTTMNSALTNNAQTEKSNQIEDPQRAHLVSNLPHIKEALQRGLSARKRMTENNPVTSGGQYFYGDTIRALRELLKPHGYVRESIRNVELTINKEEKIAIYLCSACEQTGNPAGFPQSITDKGDFTLDLLALKFEENLNYDLFPETLPESNTKNKLNCDVWFLLHYFDKNNNKLTAELARPVSYNKRGYVTGFDLENRIFIDMDNEEIVDSQVDFNDEIDFDIEEVSNDNV</sequence>
<dbReference type="EMBL" id="RDOM01000118">
    <property type="protein sequence ID" value="MBF4274215.1"/>
    <property type="molecule type" value="Genomic_DNA"/>
</dbReference>
<proteinExistence type="predicted"/>